<dbReference type="EMBL" id="CACVKT020006447">
    <property type="protein sequence ID" value="CAC5401634.1"/>
    <property type="molecule type" value="Genomic_DNA"/>
</dbReference>
<gene>
    <name evidence="3" type="ORF">MCOR_35697</name>
</gene>
<dbReference type="AlphaFoldDB" id="A0A6J8D3B9"/>
<dbReference type="OrthoDB" id="10319389at2759"/>
<dbReference type="Proteomes" id="UP000507470">
    <property type="component" value="Unassembled WGS sequence"/>
</dbReference>
<evidence type="ECO:0000313" key="3">
    <source>
        <dbReference type="EMBL" id="CAC5401634.1"/>
    </source>
</evidence>
<dbReference type="SUPFAM" id="SSF49842">
    <property type="entry name" value="TNF-like"/>
    <property type="match status" value="1"/>
</dbReference>
<evidence type="ECO:0000256" key="1">
    <source>
        <dbReference type="SAM" id="Coils"/>
    </source>
</evidence>
<reference evidence="3 4" key="1">
    <citation type="submission" date="2020-06" db="EMBL/GenBank/DDBJ databases">
        <authorList>
            <person name="Li R."/>
            <person name="Bekaert M."/>
        </authorList>
    </citation>
    <scope>NUCLEOTIDE SEQUENCE [LARGE SCALE GENOMIC DNA]</scope>
    <source>
        <strain evidence="4">wild</strain>
    </source>
</reference>
<evidence type="ECO:0000313" key="4">
    <source>
        <dbReference type="Proteomes" id="UP000507470"/>
    </source>
</evidence>
<keyword evidence="1" id="KW-0175">Coiled coil</keyword>
<keyword evidence="2" id="KW-0732">Signal</keyword>
<feature type="chain" id="PRO_5026979797" evidence="2">
    <location>
        <begin position="17"/>
        <end position="341"/>
    </location>
</feature>
<feature type="coiled-coil region" evidence="1">
    <location>
        <begin position="86"/>
        <end position="113"/>
    </location>
</feature>
<dbReference type="Gene3D" id="2.60.120.40">
    <property type="match status" value="1"/>
</dbReference>
<dbReference type="InterPro" id="IPR008983">
    <property type="entry name" value="Tumour_necrosis_fac-like_dom"/>
</dbReference>
<name>A0A6J8D3B9_MYTCO</name>
<protein>
    <submittedName>
        <fullName evidence="3">Uncharacterized protein</fullName>
    </submittedName>
</protein>
<sequence>MKRVLLMLTFLSFNRGLLLDDENPQHGTGSSTYLTVSKYLAGQRSIHHEIEELRNQHELSINLLTSQLKAKFVKLDSLISVKSPSNNTCQTMVDNLEERVIELSENNTRLEYDVYELKSKYNVLSKAFENRTFELNNKIEELHRLKNIQQLQTVNHMQHMVQYLDSSVSSLLSREQARNQDFLALYNITIKSQNSTMSLQRNVSKHMEKVAYFACIKLRTTFDGGATLIFQSTKTSVGIVNSSEIQATGQFNCTMAGIYHISVALNTYSRGAIFTIMKNKNELIRGWVNEYSTQHTYWQFATAVASTELNIGDTLEVIAHPSTPVAVEGGDHSCLTIVKIN</sequence>
<organism evidence="3 4">
    <name type="scientific">Mytilus coruscus</name>
    <name type="common">Sea mussel</name>
    <dbReference type="NCBI Taxonomy" id="42192"/>
    <lineage>
        <taxon>Eukaryota</taxon>
        <taxon>Metazoa</taxon>
        <taxon>Spiralia</taxon>
        <taxon>Lophotrochozoa</taxon>
        <taxon>Mollusca</taxon>
        <taxon>Bivalvia</taxon>
        <taxon>Autobranchia</taxon>
        <taxon>Pteriomorphia</taxon>
        <taxon>Mytilida</taxon>
        <taxon>Mytiloidea</taxon>
        <taxon>Mytilidae</taxon>
        <taxon>Mytilinae</taxon>
        <taxon>Mytilus</taxon>
    </lineage>
</organism>
<proteinExistence type="predicted"/>
<evidence type="ECO:0000256" key="2">
    <source>
        <dbReference type="SAM" id="SignalP"/>
    </source>
</evidence>
<feature type="signal peptide" evidence="2">
    <location>
        <begin position="1"/>
        <end position="16"/>
    </location>
</feature>
<keyword evidence="4" id="KW-1185">Reference proteome</keyword>
<accession>A0A6J8D3B9</accession>